<organism evidence="2 3">
    <name type="scientific">Tumebacillus lipolyticus</name>
    <dbReference type="NCBI Taxonomy" id="1280370"/>
    <lineage>
        <taxon>Bacteria</taxon>
        <taxon>Bacillati</taxon>
        <taxon>Bacillota</taxon>
        <taxon>Bacilli</taxon>
        <taxon>Bacillales</taxon>
        <taxon>Alicyclobacillaceae</taxon>
        <taxon>Tumebacillus</taxon>
    </lineage>
</organism>
<keyword evidence="1" id="KW-1133">Transmembrane helix</keyword>
<proteinExistence type="predicted"/>
<evidence type="ECO:0000256" key="1">
    <source>
        <dbReference type="SAM" id="Phobius"/>
    </source>
</evidence>
<dbReference type="Pfam" id="PF13129">
    <property type="entry name" value="DUF3953"/>
    <property type="match status" value="1"/>
</dbReference>
<feature type="transmembrane region" description="Helical" evidence="1">
    <location>
        <begin position="52"/>
        <end position="73"/>
    </location>
</feature>
<dbReference type="Proteomes" id="UP001597343">
    <property type="component" value="Unassembled WGS sequence"/>
</dbReference>
<comment type="caution">
    <text evidence="2">The sequence shown here is derived from an EMBL/GenBank/DDBJ whole genome shotgun (WGS) entry which is preliminary data.</text>
</comment>
<dbReference type="RefSeq" id="WP_386047633.1">
    <property type="nucleotide sequence ID" value="NZ_JBHUIO010000008.1"/>
</dbReference>
<name>A0ABW4ZYP3_9BACL</name>
<evidence type="ECO:0000313" key="2">
    <source>
        <dbReference type="EMBL" id="MFD2170883.1"/>
    </source>
</evidence>
<evidence type="ECO:0000313" key="3">
    <source>
        <dbReference type="Proteomes" id="UP001597343"/>
    </source>
</evidence>
<dbReference type="InterPro" id="IPR025018">
    <property type="entry name" value="DUF3953"/>
</dbReference>
<sequence>MIRVILGIVVIVLSSYSLLTKDFEWMPYSMLFLGAFFLSSGVIELQKEGKRFLGYMTIVVSLFIFFVSIQGFLLQ</sequence>
<keyword evidence="1" id="KW-0472">Membrane</keyword>
<keyword evidence="1" id="KW-0812">Transmembrane</keyword>
<protein>
    <submittedName>
        <fullName evidence="2">DUF3953 domain-containing protein</fullName>
    </submittedName>
</protein>
<accession>A0ABW4ZYP3</accession>
<reference evidence="3" key="1">
    <citation type="journal article" date="2019" name="Int. J. Syst. Evol. Microbiol.">
        <title>The Global Catalogue of Microorganisms (GCM) 10K type strain sequencing project: providing services to taxonomists for standard genome sequencing and annotation.</title>
        <authorList>
            <consortium name="The Broad Institute Genomics Platform"/>
            <consortium name="The Broad Institute Genome Sequencing Center for Infectious Disease"/>
            <person name="Wu L."/>
            <person name="Ma J."/>
        </authorList>
    </citation>
    <scope>NUCLEOTIDE SEQUENCE [LARGE SCALE GENOMIC DNA]</scope>
    <source>
        <strain evidence="3">CGMCC 1.13574</strain>
    </source>
</reference>
<feature type="transmembrane region" description="Helical" evidence="1">
    <location>
        <begin position="27"/>
        <end position="45"/>
    </location>
</feature>
<dbReference type="EMBL" id="JBHUIO010000008">
    <property type="protein sequence ID" value="MFD2170883.1"/>
    <property type="molecule type" value="Genomic_DNA"/>
</dbReference>
<gene>
    <name evidence="2" type="ORF">ACFSOY_12905</name>
</gene>
<keyword evidence="3" id="KW-1185">Reference proteome</keyword>